<reference evidence="4 5" key="1">
    <citation type="submission" date="2023-05" db="EMBL/GenBank/DDBJ databases">
        <title>B98-5 Cell Line De Novo Hybrid Assembly: An Optical Mapping Approach.</title>
        <authorList>
            <person name="Kananen K."/>
            <person name="Auerbach J.A."/>
            <person name="Kautto E."/>
            <person name="Blachly J.S."/>
        </authorList>
    </citation>
    <scope>NUCLEOTIDE SEQUENCE [LARGE SCALE GENOMIC DNA]</scope>
    <source>
        <strain evidence="4">B95-8</strain>
        <tissue evidence="4">Cell line</tissue>
    </source>
</reference>
<organism evidence="4 5">
    <name type="scientific">Saguinus oedipus</name>
    <name type="common">Cotton-top tamarin</name>
    <name type="synonym">Oedipomidas oedipus</name>
    <dbReference type="NCBI Taxonomy" id="9490"/>
    <lineage>
        <taxon>Eukaryota</taxon>
        <taxon>Metazoa</taxon>
        <taxon>Chordata</taxon>
        <taxon>Craniata</taxon>
        <taxon>Vertebrata</taxon>
        <taxon>Euteleostomi</taxon>
        <taxon>Mammalia</taxon>
        <taxon>Eutheria</taxon>
        <taxon>Euarchontoglires</taxon>
        <taxon>Primates</taxon>
        <taxon>Haplorrhini</taxon>
        <taxon>Platyrrhini</taxon>
        <taxon>Cebidae</taxon>
        <taxon>Callitrichinae</taxon>
        <taxon>Saguinus</taxon>
    </lineage>
</organism>
<dbReference type="InterPro" id="IPR036964">
    <property type="entry name" value="RASGEF_cat_dom_sf"/>
</dbReference>
<name>A0ABQ9UY14_SAGOE</name>
<evidence type="ECO:0000313" key="5">
    <source>
        <dbReference type="Proteomes" id="UP001266305"/>
    </source>
</evidence>
<dbReference type="Pfam" id="PF00617">
    <property type="entry name" value="RasGEF"/>
    <property type="match status" value="1"/>
</dbReference>
<protein>
    <submittedName>
        <fullName evidence="4">Rap guanine nucleotide exchange factor 3</fullName>
    </submittedName>
</protein>
<comment type="caution">
    <text evidence="4">The sequence shown here is derived from an EMBL/GenBank/DDBJ whole genome shotgun (WGS) entry which is preliminary data.</text>
</comment>
<keyword evidence="1 2" id="KW-0344">Guanine-nucleotide releasing factor</keyword>
<dbReference type="PANTHER" id="PTHR23113:SF24">
    <property type="entry name" value="RAP GUANINE NUCLEOTIDE EXCHANGE FACTOR 3"/>
    <property type="match status" value="1"/>
</dbReference>
<proteinExistence type="predicted"/>
<dbReference type="InterPro" id="IPR029071">
    <property type="entry name" value="Ubiquitin-like_domsf"/>
</dbReference>
<evidence type="ECO:0000256" key="1">
    <source>
        <dbReference type="ARBA" id="ARBA00022658"/>
    </source>
</evidence>
<evidence type="ECO:0000313" key="4">
    <source>
        <dbReference type="EMBL" id="KAK2101679.1"/>
    </source>
</evidence>
<evidence type="ECO:0000256" key="2">
    <source>
        <dbReference type="PROSITE-ProRule" id="PRU00168"/>
    </source>
</evidence>
<dbReference type="InterPro" id="IPR001895">
    <property type="entry name" value="RASGEF_cat_dom"/>
</dbReference>
<dbReference type="PANTHER" id="PTHR23113">
    <property type="entry name" value="GUANINE NUCLEOTIDE EXCHANGE FACTOR"/>
    <property type="match status" value="1"/>
</dbReference>
<evidence type="ECO:0000259" key="3">
    <source>
        <dbReference type="PROSITE" id="PS50009"/>
    </source>
</evidence>
<feature type="domain" description="Ras-GEF" evidence="3">
    <location>
        <begin position="281"/>
        <end position="427"/>
    </location>
</feature>
<keyword evidence="5" id="KW-1185">Reference proteome</keyword>
<dbReference type="InterPro" id="IPR008937">
    <property type="entry name" value="Ras-like_GEF"/>
</dbReference>
<dbReference type="Proteomes" id="UP001266305">
    <property type="component" value="Unassembled WGS sequence"/>
</dbReference>
<dbReference type="SUPFAM" id="SSF54236">
    <property type="entry name" value="Ubiquitin-like"/>
    <property type="match status" value="1"/>
</dbReference>
<dbReference type="EMBL" id="JASSZA010000009">
    <property type="protein sequence ID" value="KAK2101679.1"/>
    <property type="molecule type" value="Genomic_DNA"/>
</dbReference>
<gene>
    <name evidence="4" type="primary">RAPGEF3_3</name>
    <name evidence="4" type="ORF">P7K49_019345</name>
</gene>
<dbReference type="SUPFAM" id="SSF48366">
    <property type="entry name" value="Ras GEF"/>
    <property type="match status" value="1"/>
</dbReference>
<dbReference type="PROSITE" id="PS50009">
    <property type="entry name" value="RASGEF_CAT"/>
    <property type="match status" value="1"/>
</dbReference>
<sequence>MSKLNYLVLPKLILLVCVPRLCWLAHPLVLPSLGSAPPPVFWMSLAVLCAVLMSGSHRSLAPLLQRLLSWRKLACLPPFLMPRAVAGAGSPTSFPQCLPFPTGHFVSVLTSPQLEERPSKACRSHLETTFPQLSLVSSSVPYDICRPDHSVLTLQLPVTASVREMMATLAQEDGWTKGQVLVKDFNPTTRRNSLPNSTSTRVSSWSLASLPSSTQATSAVFADAVGLQPDACVVATSLGLNERLFVVNPQEVHELHSPTCRSHILSSWGPLGSAEGLDLVSAKDLAGQLTNHNWSLFNSIHQVELIHYVLGPQHLRDITTANLEHFMRRFNELHLKEQKNLSSFFAIMFGLSDSAISRLAHTWEQLPHKVRKLYSALERLLDPSWNHRVYRLALAKLSTPVIPFMPLFKGVPRLEEELKHQTNKGCF</sequence>
<dbReference type="Gene3D" id="3.10.20.90">
    <property type="entry name" value="Phosphatidylinositol 3-kinase Catalytic Subunit, Chain A, domain 1"/>
    <property type="match status" value="2"/>
</dbReference>
<dbReference type="Gene3D" id="1.10.840.10">
    <property type="entry name" value="Ras guanine-nucleotide exchange factors catalytic domain"/>
    <property type="match status" value="2"/>
</dbReference>
<dbReference type="InterPro" id="IPR023578">
    <property type="entry name" value="Ras_GEF_dom_sf"/>
</dbReference>
<dbReference type="SMART" id="SM00147">
    <property type="entry name" value="RasGEF"/>
    <property type="match status" value="1"/>
</dbReference>
<accession>A0ABQ9UY14</accession>